<comment type="caution">
    <text evidence="1">The sequence shown here is derived from an EMBL/GenBank/DDBJ whole genome shotgun (WGS) entry which is preliminary data.</text>
</comment>
<organism evidence="1">
    <name type="scientific">marine sediment metagenome</name>
    <dbReference type="NCBI Taxonomy" id="412755"/>
    <lineage>
        <taxon>unclassified sequences</taxon>
        <taxon>metagenomes</taxon>
        <taxon>ecological metagenomes</taxon>
    </lineage>
</organism>
<accession>X0XFV6</accession>
<protein>
    <submittedName>
        <fullName evidence="1">Uncharacterized protein</fullName>
    </submittedName>
</protein>
<reference evidence="1" key="1">
    <citation type="journal article" date="2014" name="Front. Microbiol.">
        <title>High frequency of phylogenetically diverse reductive dehalogenase-homologous genes in deep subseafloor sedimentary metagenomes.</title>
        <authorList>
            <person name="Kawai M."/>
            <person name="Futagami T."/>
            <person name="Toyoda A."/>
            <person name="Takaki Y."/>
            <person name="Nishi S."/>
            <person name="Hori S."/>
            <person name="Arai W."/>
            <person name="Tsubouchi T."/>
            <person name="Morono Y."/>
            <person name="Uchiyama I."/>
            <person name="Ito T."/>
            <person name="Fujiyama A."/>
            <person name="Inagaki F."/>
            <person name="Takami H."/>
        </authorList>
    </citation>
    <scope>NUCLEOTIDE SEQUENCE</scope>
    <source>
        <strain evidence="1">Expedition CK06-06</strain>
    </source>
</reference>
<feature type="non-terminal residue" evidence="1">
    <location>
        <position position="54"/>
    </location>
</feature>
<gene>
    <name evidence="1" type="ORF">S01H1_63281</name>
</gene>
<name>X0XFV6_9ZZZZ</name>
<proteinExistence type="predicted"/>
<sequence>MFPPSPKRGERLLPLRPLIDLTCISYAELSSTTGYPAKTIGAWAVRGVPMSAAD</sequence>
<dbReference type="EMBL" id="BARS01041630">
    <property type="protein sequence ID" value="GAG34317.1"/>
    <property type="molecule type" value="Genomic_DNA"/>
</dbReference>
<dbReference type="AlphaFoldDB" id="X0XFV6"/>
<evidence type="ECO:0000313" key="1">
    <source>
        <dbReference type="EMBL" id="GAG34317.1"/>
    </source>
</evidence>